<dbReference type="EMBL" id="FMXB01000025">
    <property type="protein sequence ID" value="SDA70084.1"/>
    <property type="molecule type" value="Genomic_DNA"/>
</dbReference>
<dbReference type="AlphaFoldDB" id="A0A1G5XJD6"/>
<proteinExistence type="predicted"/>
<name>A0A1G5XJD6_9EURY</name>
<dbReference type="Proteomes" id="UP000323439">
    <property type="component" value="Unassembled WGS sequence"/>
</dbReference>
<organism evidence="1 2">
    <name type="scientific">Methanobrevibacter millerae</name>
    <dbReference type="NCBI Taxonomy" id="230361"/>
    <lineage>
        <taxon>Archaea</taxon>
        <taxon>Methanobacteriati</taxon>
        <taxon>Methanobacteriota</taxon>
        <taxon>Methanomada group</taxon>
        <taxon>Methanobacteria</taxon>
        <taxon>Methanobacteriales</taxon>
        <taxon>Methanobacteriaceae</taxon>
        <taxon>Methanobrevibacter</taxon>
    </lineage>
</organism>
<evidence type="ECO:0000313" key="2">
    <source>
        <dbReference type="Proteomes" id="UP000323439"/>
    </source>
</evidence>
<reference evidence="1 2" key="1">
    <citation type="submission" date="2016-10" db="EMBL/GenBank/DDBJ databases">
        <authorList>
            <person name="Varghese N."/>
            <person name="Submissions S."/>
        </authorList>
    </citation>
    <scope>NUCLEOTIDE SEQUENCE [LARGE SCALE GENOMIC DNA]</scope>
    <source>
        <strain evidence="1 2">DSM 16643</strain>
    </source>
</reference>
<accession>A0A1G5XJD6</accession>
<keyword evidence="2" id="KW-1185">Reference proteome</keyword>
<gene>
    <name evidence="1" type="ORF">SAMN02910315_02275</name>
</gene>
<sequence length="184" mass="20728">MLIKDEAIFVLPPPLTDEEYVLALPYAEVAGDEENNEAKEVVNADNTVNTPPTRQRMAAIIAERYTMKFGTTYDLLTQETYPKNIPPKKTAKSNVNSVWVEKPIKPLAEKIDQNRDPINRNTPTTMNESINDDNEIFSSILFKNSDFAFNLAPHSEQKSPSSSTTLPQFGQVSFDITNHNTNCY</sequence>
<protein>
    <submittedName>
        <fullName evidence="1">Uncharacterized protein</fullName>
    </submittedName>
</protein>
<evidence type="ECO:0000313" key="1">
    <source>
        <dbReference type="EMBL" id="SDA70084.1"/>
    </source>
</evidence>